<proteinExistence type="predicted"/>
<gene>
    <name evidence="2" type="ORF">FAZ97_15835</name>
</gene>
<reference evidence="2 3" key="1">
    <citation type="submission" date="2019-12" db="EMBL/GenBank/DDBJ databases">
        <title>Paraburkholderia acidiphila 7Q-K02 sp. nov and Paraburkholderia acidisoli DHF22 sp. nov., two strains isolated from forest soil.</title>
        <authorList>
            <person name="Gao Z."/>
            <person name="Qiu L."/>
        </authorList>
    </citation>
    <scope>NUCLEOTIDE SEQUENCE [LARGE SCALE GENOMIC DNA]</scope>
    <source>
        <strain evidence="2 3">7Q-K02</strain>
    </source>
</reference>
<dbReference type="EMBL" id="CP046910">
    <property type="protein sequence ID" value="QGZ56454.1"/>
    <property type="molecule type" value="Genomic_DNA"/>
</dbReference>
<evidence type="ECO:0000256" key="1">
    <source>
        <dbReference type="SAM" id="MobiDB-lite"/>
    </source>
</evidence>
<sequence>MAAGRTEDTPDAANAADAPGTTGFDAACTGALRKAPEATCALEAVTLSAA</sequence>
<dbReference type="Proteomes" id="UP000434209">
    <property type="component" value="Chromosome 2"/>
</dbReference>
<protein>
    <submittedName>
        <fullName evidence="2">Uncharacterized protein</fullName>
    </submittedName>
</protein>
<dbReference type="AlphaFoldDB" id="A0A7Z2JAG8"/>
<accession>A0A7Z2JAG8</accession>
<name>A0A7Z2JAG8_9BURK</name>
<feature type="compositionally biased region" description="Low complexity" evidence="1">
    <location>
        <begin position="11"/>
        <end position="22"/>
    </location>
</feature>
<keyword evidence="3" id="KW-1185">Reference proteome</keyword>
<evidence type="ECO:0000313" key="2">
    <source>
        <dbReference type="EMBL" id="QGZ56454.1"/>
    </source>
</evidence>
<feature type="region of interest" description="Disordered" evidence="1">
    <location>
        <begin position="1"/>
        <end position="22"/>
    </location>
</feature>
<dbReference type="KEGG" id="pacp:FAZ97_15835"/>
<organism evidence="2 3">
    <name type="scientific">Paraburkholderia acidiphila</name>
    <dbReference type="NCBI Taxonomy" id="2571747"/>
    <lineage>
        <taxon>Bacteria</taxon>
        <taxon>Pseudomonadati</taxon>
        <taxon>Pseudomonadota</taxon>
        <taxon>Betaproteobacteria</taxon>
        <taxon>Burkholderiales</taxon>
        <taxon>Burkholderiaceae</taxon>
        <taxon>Paraburkholderia</taxon>
    </lineage>
</organism>
<evidence type="ECO:0000313" key="3">
    <source>
        <dbReference type="Proteomes" id="UP000434209"/>
    </source>
</evidence>